<organism evidence="6 7">
    <name type="scientific">Chitinophaga nivalis</name>
    <dbReference type="NCBI Taxonomy" id="2991709"/>
    <lineage>
        <taxon>Bacteria</taxon>
        <taxon>Pseudomonadati</taxon>
        <taxon>Bacteroidota</taxon>
        <taxon>Chitinophagia</taxon>
        <taxon>Chitinophagales</taxon>
        <taxon>Chitinophagaceae</taxon>
        <taxon>Chitinophaga</taxon>
    </lineage>
</organism>
<gene>
    <name evidence="6" type="primary">cfa</name>
    <name evidence="6" type="ORF">OL497_11375</name>
</gene>
<dbReference type="InterPro" id="IPR003333">
    <property type="entry name" value="CMAS"/>
</dbReference>
<keyword evidence="4" id="KW-0949">S-adenosyl-L-methionine</keyword>
<dbReference type="PANTHER" id="PTHR43667:SF1">
    <property type="entry name" value="CYCLOPROPANE-FATTY-ACYL-PHOSPHOLIPID SYNTHASE"/>
    <property type="match status" value="1"/>
</dbReference>
<dbReference type="InterPro" id="IPR029063">
    <property type="entry name" value="SAM-dependent_MTases_sf"/>
</dbReference>
<sequence length="374" mass="43011">MKKERAKKIVTRLLSAAGITVNGNQPADIQIYNDDFYRKVLLSGSMGLGESYMEAWWDCRKLDEFFCRVLRARLEHNIRKDLTMLLEIIPARLFNLQSPAMAFRNGRKHYDIGNDLFESMLDKRMTYTCGFWEHAHSIDEAQEHKLDLTCRKLKLQPGQQVLDIGCGWGSFAKFAAERYGVRVTGITISEEQAAWALSRCKGLPVDIKVMDYRQLTGKFDAIASLGMFEHVGAGNYQTFMRVAHQCLHENGLLLLHTIGGNRPSPFTDKWLNKYIFPHAVIPAISQIGRAIEGWFVMEHWQNFSVDYDKTLLAWYENVNAHWSQLSAKYGQLFFRMWKYYLLSCAGSFRARDSQLWQIVLSPHGVPGGYRFKGA</sequence>
<proteinExistence type="inferred from homology"/>
<dbReference type="CDD" id="cd02440">
    <property type="entry name" value="AdoMet_MTases"/>
    <property type="match status" value="1"/>
</dbReference>
<dbReference type="PANTHER" id="PTHR43667">
    <property type="entry name" value="CYCLOPROPANE-FATTY-ACYL-PHOSPHOLIPID SYNTHASE"/>
    <property type="match status" value="1"/>
</dbReference>
<evidence type="ECO:0000256" key="4">
    <source>
        <dbReference type="ARBA" id="ARBA00022691"/>
    </source>
</evidence>
<keyword evidence="5" id="KW-0443">Lipid metabolism</keyword>
<comment type="caution">
    <text evidence="6">The sequence shown here is derived from an EMBL/GenBank/DDBJ whole genome shotgun (WGS) entry which is preliminary data.</text>
</comment>
<evidence type="ECO:0000313" key="6">
    <source>
        <dbReference type="EMBL" id="MCW3484498.1"/>
    </source>
</evidence>
<dbReference type="EC" id="2.1.1.79" evidence="6"/>
<evidence type="ECO:0000256" key="5">
    <source>
        <dbReference type="ARBA" id="ARBA00023098"/>
    </source>
</evidence>
<keyword evidence="2 6" id="KW-0489">Methyltransferase</keyword>
<dbReference type="SUPFAM" id="SSF53335">
    <property type="entry name" value="S-adenosyl-L-methionine-dependent methyltransferases"/>
    <property type="match status" value="1"/>
</dbReference>
<dbReference type="GO" id="GO:0008825">
    <property type="term" value="F:cyclopropane-fatty-acyl-phospholipid synthase activity"/>
    <property type="evidence" value="ECO:0007669"/>
    <property type="project" value="UniProtKB-EC"/>
</dbReference>
<dbReference type="PIRSF" id="PIRSF003085">
    <property type="entry name" value="CMAS"/>
    <property type="match status" value="1"/>
</dbReference>
<dbReference type="GO" id="GO:0032259">
    <property type="term" value="P:methylation"/>
    <property type="evidence" value="ECO:0007669"/>
    <property type="project" value="UniProtKB-KW"/>
</dbReference>
<evidence type="ECO:0000256" key="2">
    <source>
        <dbReference type="ARBA" id="ARBA00022603"/>
    </source>
</evidence>
<evidence type="ECO:0000256" key="1">
    <source>
        <dbReference type="ARBA" id="ARBA00010815"/>
    </source>
</evidence>
<dbReference type="Pfam" id="PF02353">
    <property type="entry name" value="CMAS"/>
    <property type="match status" value="1"/>
</dbReference>
<keyword evidence="7" id="KW-1185">Reference proteome</keyword>
<dbReference type="Proteomes" id="UP001207742">
    <property type="component" value="Unassembled WGS sequence"/>
</dbReference>
<evidence type="ECO:0000313" key="7">
    <source>
        <dbReference type="Proteomes" id="UP001207742"/>
    </source>
</evidence>
<protein>
    <submittedName>
        <fullName evidence="6">Cyclopropane fatty acyl phospholipid synthase</fullName>
        <ecNumber evidence="6">2.1.1.79</ecNumber>
    </submittedName>
</protein>
<evidence type="ECO:0000256" key="3">
    <source>
        <dbReference type="ARBA" id="ARBA00022679"/>
    </source>
</evidence>
<dbReference type="InterPro" id="IPR050723">
    <property type="entry name" value="CFA/CMAS"/>
</dbReference>
<reference evidence="6 7" key="1">
    <citation type="submission" date="2022-10" db="EMBL/GenBank/DDBJ databases">
        <title>Chitinophaga nivalis PC15 sp. nov., isolated from Pyeongchang county, South Korea.</title>
        <authorList>
            <person name="Trinh H.N."/>
        </authorList>
    </citation>
    <scope>NUCLEOTIDE SEQUENCE [LARGE SCALE GENOMIC DNA]</scope>
    <source>
        <strain evidence="6 7">PC14</strain>
    </source>
</reference>
<keyword evidence="3 6" id="KW-0808">Transferase</keyword>
<accession>A0ABT3IKQ4</accession>
<name>A0ABT3IKQ4_9BACT</name>
<dbReference type="RefSeq" id="WP_264730165.1">
    <property type="nucleotide sequence ID" value="NZ_JAPDNR010000001.1"/>
</dbReference>
<comment type="similarity">
    <text evidence="1">Belongs to the CFA/CMAS family.</text>
</comment>
<dbReference type="Gene3D" id="3.40.50.150">
    <property type="entry name" value="Vaccinia Virus protein VP39"/>
    <property type="match status" value="1"/>
</dbReference>
<dbReference type="NCBIfam" id="NF008686">
    <property type="entry name" value="PRK11705.1"/>
    <property type="match status" value="1"/>
</dbReference>
<dbReference type="EMBL" id="JAPDNS010000001">
    <property type="protein sequence ID" value="MCW3484498.1"/>
    <property type="molecule type" value="Genomic_DNA"/>
</dbReference>